<dbReference type="EMBL" id="BMGH01000002">
    <property type="protein sequence ID" value="GGD18294.1"/>
    <property type="molecule type" value="Genomic_DNA"/>
</dbReference>
<evidence type="ECO:0000313" key="4">
    <source>
        <dbReference type="Proteomes" id="UP000613582"/>
    </source>
</evidence>
<dbReference type="RefSeq" id="WP_188160703.1">
    <property type="nucleotide sequence ID" value="NZ_BMGH01000002.1"/>
</dbReference>
<dbReference type="PANTHER" id="PTHR43798:SF31">
    <property type="entry name" value="AB HYDROLASE SUPERFAMILY PROTEIN YCLE"/>
    <property type="match status" value="1"/>
</dbReference>
<dbReference type="InterPro" id="IPR050266">
    <property type="entry name" value="AB_hydrolase_sf"/>
</dbReference>
<dbReference type="Gene3D" id="3.40.50.1820">
    <property type="entry name" value="alpha/beta hydrolase"/>
    <property type="match status" value="1"/>
</dbReference>
<evidence type="ECO:0000313" key="3">
    <source>
        <dbReference type="EMBL" id="GGD18294.1"/>
    </source>
</evidence>
<dbReference type="InterPro" id="IPR029058">
    <property type="entry name" value="AB_hydrolase_fold"/>
</dbReference>
<accession>A0A8J2V7D9</accession>
<keyword evidence="4" id="KW-1185">Reference proteome</keyword>
<dbReference type="Pfam" id="PF12697">
    <property type="entry name" value="Abhydrolase_6"/>
    <property type="match status" value="1"/>
</dbReference>
<reference evidence="3" key="2">
    <citation type="submission" date="2020-09" db="EMBL/GenBank/DDBJ databases">
        <authorList>
            <person name="Sun Q."/>
            <person name="Zhou Y."/>
        </authorList>
    </citation>
    <scope>NUCLEOTIDE SEQUENCE</scope>
    <source>
        <strain evidence="3">CGMCC 1.12921</strain>
    </source>
</reference>
<name>A0A8J2V7D9_9PROT</name>
<dbReference type="AlphaFoldDB" id="A0A8J2V7D9"/>
<dbReference type="InterPro" id="IPR000073">
    <property type="entry name" value="AB_hydrolase_1"/>
</dbReference>
<keyword evidence="1 3" id="KW-0378">Hydrolase</keyword>
<organism evidence="3 4">
    <name type="scientific">Aquisalinus flavus</name>
    <dbReference type="NCBI Taxonomy" id="1526572"/>
    <lineage>
        <taxon>Bacteria</taxon>
        <taxon>Pseudomonadati</taxon>
        <taxon>Pseudomonadota</taxon>
        <taxon>Alphaproteobacteria</taxon>
        <taxon>Parvularculales</taxon>
        <taxon>Parvularculaceae</taxon>
        <taxon>Aquisalinus</taxon>
    </lineage>
</organism>
<feature type="domain" description="AB hydrolase-1" evidence="2">
    <location>
        <begin position="25"/>
        <end position="266"/>
    </location>
</feature>
<sequence>MQVHHLHLRDGGRLAWRESGAGAPLLFVHGWSVDGSLFSRQMAALSSTFRVICLDLRGHGLSDAAPQAGVALLADDVQELLTRLGLRNVIAVGWSLGAMVLWHLLSRERLAQISGLVTVDMSPMIHNTPDWQLGLMDGRDYDKATGATTAMTGNWPKMVNQFVPRIFSPEFAQTNPHIVNDVARLAERGDVATLAAIWHSMVDQDFRDDLGRIQVPALVAYGANSQLYHAQTAQFVARALPVSDLVEFTRSGHAPHVEEPDQFNQAIEVFARGVSAQKTMNTKTATP</sequence>
<evidence type="ECO:0000259" key="2">
    <source>
        <dbReference type="Pfam" id="PF12697"/>
    </source>
</evidence>
<protein>
    <submittedName>
        <fullName evidence="3">AB hydrolase superfamily protein YdjP</fullName>
    </submittedName>
</protein>
<dbReference type="GO" id="GO:0016787">
    <property type="term" value="F:hydrolase activity"/>
    <property type="evidence" value="ECO:0007669"/>
    <property type="project" value="UniProtKB-KW"/>
</dbReference>
<dbReference type="PANTHER" id="PTHR43798">
    <property type="entry name" value="MONOACYLGLYCEROL LIPASE"/>
    <property type="match status" value="1"/>
</dbReference>
<dbReference type="Proteomes" id="UP000613582">
    <property type="component" value="Unassembled WGS sequence"/>
</dbReference>
<dbReference type="GO" id="GO:0016020">
    <property type="term" value="C:membrane"/>
    <property type="evidence" value="ECO:0007669"/>
    <property type="project" value="TreeGrafter"/>
</dbReference>
<gene>
    <name evidence="3" type="primary">ydjP</name>
    <name evidence="3" type="ORF">GCM10011342_28730</name>
</gene>
<proteinExistence type="predicted"/>
<dbReference type="SUPFAM" id="SSF53474">
    <property type="entry name" value="alpha/beta-Hydrolases"/>
    <property type="match status" value="1"/>
</dbReference>
<reference evidence="3" key="1">
    <citation type="journal article" date="2014" name="Int. J. Syst. Evol. Microbiol.">
        <title>Complete genome sequence of Corynebacterium casei LMG S-19264T (=DSM 44701T), isolated from a smear-ripened cheese.</title>
        <authorList>
            <consortium name="US DOE Joint Genome Institute (JGI-PGF)"/>
            <person name="Walter F."/>
            <person name="Albersmeier A."/>
            <person name="Kalinowski J."/>
            <person name="Ruckert C."/>
        </authorList>
    </citation>
    <scope>NUCLEOTIDE SEQUENCE</scope>
    <source>
        <strain evidence="3">CGMCC 1.12921</strain>
    </source>
</reference>
<evidence type="ECO:0000256" key="1">
    <source>
        <dbReference type="ARBA" id="ARBA00022801"/>
    </source>
</evidence>
<comment type="caution">
    <text evidence="3">The sequence shown here is derived from an EMBL/GenBank/DDBJ whole genome shotgun (WGS) entry which is preliminary data.</text>
</comment>